<dbReference type="Proteomes" id="UP000030321">
    <property type="component" value="Unassembled WGS sequence"/>
</dbReference>
<dbReference type="EMBL" id="BBPA01000051">
    <property type="protein sequence ID" value="GAL93940.1"/>
    <property type="molecule type" value="Genomic_DNA"/>
</dbReference>
<dbReference type="AlphaFoldDB" id="A0A0A1VW63"/>
<dbReference type="RefSeq" id="WP_052426721.1">
    <property type="nucleotide sequence ID" value="NZ_BBPA01000051.1"/>
</dbReference>
<evidence type="ECO:0000313" key="2">
    <source>
        <dbReference type="Proteomes" id="UP000030321"/>
    </source>
</evidence>
<proteinExistence type="predicted"/>
<evidence type="ECO:0000313" key="1">
    <source>
        <dbReference type="EMBL" id="GAL93940.1"/>
    </source>
</evidence>
<comment type="caution">
    <text evidence="1">The sequence shown here is derived from an EMBL/GenBank/DDBJ whole genome shotgun (WGS) entry which is preliminary data.</text>
</comment>
<accession>A0A0A1VW63</accession>
<organism evidence="1 2">
    <name type="scientific">Microcystis aeruginosa NIES-44</name>
    <dbReference type="NCBI Taxonomy" id="449439"/>
    <lineage>
        <taxon>Bacteria</taxon>
        <taxon>Bacillati</taxon>
        <taxon>Cyanobacteriota</taxon>
        <taxon>Cyanophyceae</taxon>
        <taxon>Oscillatoriophycideae</taxon>
        <taxon>Chroococcales</taxon>
        <taxon>Microcystaceae</taxon>
        <taxon>Microcystis</taxon>
    </lineage>
</organism>
<reference evidence="2" key="1">
    <citation type="journal article" date="2015" name="Genome">
        <title>Whole Genome Sequence of the Non-Microcystin-Producing Microcystis aeruginosa Strain NIES-44.</title>
        <authorList>
            <person name="Okano K."/>
            <person name="Miyata N."/>
            <person name="Ozaki Y."/>
        </authorList>
    </citation>
    <scope>NUCLEOTIDE SEQUENCE [LARGE SCALE GENOMIC DNA]</scope>
    <source>
        <strain evidence="2">NIES-44</strain>
    </source>
</reference>
<sequence length="60" mass="7293">MFFTFSANPIIQERLGISDRETVEQISKKPYLQYFIWLKNYQIEFSFDASIMVYFQKKLT</sequence>
<name>A0A0A1VW63_MICAE</name>
<gene>
    <name evidence="1" type="ORF">N44_02520</name>
</gene>
<protein>
    <submittedName>
        <fullName evidence="1">Uncharacterized protein</fullName>
    </submittedName>
</protein>